<evidence type="ECO:0000313" key="1">
    <source>
        <dbReference type="EMBL" id="CAB0012628.1"/>
    </source>
</evidence>
<name>A0A6H5HA38_9HEMI</name>
<keyword evidence="2" id="KW-1185">Reference proteome</keyword>
<sequence>MDPACIWASISILISAKMIWKRLMPVRAKYTEPLAGPDVGQLPSDMNPQGCHLFAVAVLIFDNGTFSSRFQFLGAHLQGLIAHNRPQRSWSPSHFLRDSS</sequence>
<gene>
    <name evidence="1" type="ORF">NTEN_LOCUS17335</name>
</gene>
<dbReference type="EMBL" id="CADCXU010025611">
    <property type="protein sequence ID" value="CAB0012628.1"/>
    <property type="molecule type" value="Genomic_DNA"/>
</dbReference>
<dbReference type="Proteomes" id="UP000479000">
    <property type="component" value="Unassembled WGS sequence"/>
</dbReference>
<proteinExistence type="predicted"/>
<evidence type="ECO:0000313" key="2">
    <source>
        <dbReference type="Proteomes" id="UP000479000"/>
    </source>
</evidence>
<accession>A0A6H5HA38</accession>
<organism evidence="1 2">
    <name type="scientific">Nesidiocoris tenuis</name>
    <dbReference type="NCBI Taxonomy" id="355587"/>
    <lineage>
        <taxon>Eukaryota</taxon>
        <taxon>Metazoa</taxon>
        <taxon>Ecdysozoa</taxon>
        <taxon>Arthropoda</taxon>
        <taxon>Hexapoda</taxon>
        <taxon>Insecta</taxon>
        <taxon>Pterygota</taxon>
        <taxon>Neoptera</taxon>
        <taxon>Paraneoptera</taxon>
        <taxon>Hemiptera</taxon>
        <taxon>Heteroptera</taxon>
        <taxon>Panheteroptera</taxon>
        <taxon>Cimicomorpha</taxon>
        <taxon>Miridae</taxon>
        <taxon>Dicyphina</taxon>
        <taxon>Nesidiocoris</taxon>
    </lineage>
</organism>
<protein>
    <submittedName>
        <fullName evidence="1">Uncharacterized protein</fullName>
    </submittedName>
</protein>
<dbReference type="AlphaFoldDB" id="A0A6H5HA38"/>
<reference evidence="1 2" key="1">
    <citation type="submission" date="2020-02" db="EMBL/GenBank/DDBJ databases">
        <authorList>
            <person name="Ferguson B K."/>
        </authorList>
    </citation>
    <scope>NUCLEOTIDE SEQUENCE [LARGE SCALE GENOMIC DNA]</scope>
</reference>